<name>A0A6C0B728_9ZZZZ</name>
<feature type="compositionally biased region" description="Polar residues" evidence="1">
    <location>
        <begin position="59"/>
        <end position="69"/>
    </location>
</feature>
<feature type="region of interest" description="Disordered" evidence="1">
    <location>
        <begin position="45"/>
        <end position="69"/>
    </location>
</feature>
<evidence type="ECO:0000313" key="2">
    <source>
        <dbReference type="EMBL" id="QHS87664.1"/>
    </source>
</evidence>
<evidence type="ECO:0000256" key="1">
    <source>
        <dbReference type="SAM" id="MobiDB-lite"/>
    </source>
</evidence>
<accession>A0A6C0B728</accession>
<reference evidence="2" key="1">
    <citation type="journal article" date="2020" name="Nature">
        <title>Giant virus diversity and host interactions through global metagenomics.</title>
        <authorList>
            <person name="Schulz F."/>
            <person name="Roux S."/>
            <person name="Paez-Espino D."/>
            <person name="Jungbluth S."/>
            <person name="Walsh D.A."/>
            <person name="Denef V.J."/>
            <person name="McMahon K.D."/>
            <person name="Konstantinidis K.T."/>
            <person name="Eloe-Fadrosh E.A."/>
            <person name="Kyrpides N.C."/>
            <person name="Woyke T."/>
        </authorList>
    </citation>
    <scope>NUCLEOTIDE SEQUENCE</scope>
    <source>
        <strain evidence="2">GVMAG-M-3300010157-4</strain>
    </source>
</reference>
<sequence length="69" mass="7524">MASNNPFTVSSITNPFAVSSITGNNNDYNMGKTKIPGLRTRTLSLSKPPGSIYDETPNKQDISTDFNEK</sequence>
<dbReference type="AlphaFoldDB" id="A0A6C0B728"/>
<organism evidence="2">
    <name type="scientific">viral metagenome</name>
    <dbReference type="NCBI Taxonomy" id="1070528"/>
    <lineage>
        <taxon>unclassified sequences</taxon>
        <taxon>metagenomes</taxon>
        <taxon>organismal metagenomes</taxon>
    </lineage>
</organism>
<proteinExistence type="predicted"/>
<dbReference type="EMBL" id="MN739085">
    <property type="protein sequence ID" value="QHS87664.1"/>
    <property type="molecule type" value="Genomic_DNA"/>
</dbReference>
<protein>
    <submittedName>
        <fullName evidence="2">Uncharacterized protein</fullName>
    </submittedName>
</protein>